<dbReference type="AlphaFoldDB" id="A0A5P3XAN4"/>
<dbReference type="InterPro" id="IPR037126">
    <property type="entry name" value="PdaC/RsiV-like_sf"/>
</dbReference>
<protein>
    <submittedName>
        <fullName evidence="3">DUF3298/DUF4163 domain-containing protein</fullName>
    </submittedName>
</protein>
<reference evidence="3 4" key="1">
    <citation type="submission" date="2018-09" db="EMBL/GenBank/DDBJ databases">
        <title>A clostridial neurotoxin that targets Anopheles mosquitoes.</title>
        <authorList>
            <person name="Contreras E."/>
            <person name="Masuyer G."/>
            <person name="Qureshi N."/>
            <person name="Chawla S."/>
            <person name="Lim H.L."/>
            <person name="Chen J."/>
            <person name="Stenmark P."/>
            <person name="Gill S."/>
        </authorList>
    </citation>
    <scope>NUCLEOTIDE SEQUENCE [LARGE SCALE GENOMIC DNA]</scope>
    <source>
        <strain evidence="3 4">Cbm</strain>
    </source>
</reference>
<evidence type="ECO:0000259" key="1">
    <source>
        <dbReference type="Pfam" id="PF11738"/>
    </source>
</evidence>
<dbReference type="Pfam" id="PF11738">
    <property type="entry name" value="DUF3298"/>
    <property type="match status" value="1"/>
</dbReference>
<dbReference type="RefSeq" id="WP_150885593.1">
    <property type="nucleotide sequence ID" value="NZ_BROK01000023.1"/>
</dbReference>
<evidence type="ECO:0000259" key="2">
    <source>
        <dbReference type="Pfam" id="PF13739"/>
    </source>
</evidence>
<dbReference type="InterPro" id="IPR021729">
    <property type="entry name" value="DUF3298"/>
</dbReference>
<proteinExistence type="predicted"/>
<dbReference type="Gene3D" id="3.90.640.20">
    <property type="entry name" value="Heat-shock cognate protein, ATPase"/>
    <property type="match status" value="1"/>
</dbReference>
<evidence type="ECO:0000313" key="3">
    <source>
        <dbReference type="EMBL" id="QEZ67772.1"/>
    </source>
</evidence>
<feature type="domain" description="Deacetylase PdaC" evidence="2">
    <location>
        <begin position="20"/>
        <end position="123"/>
    </location>
</feature>
<dbReference type="InterPro" id="IPR025303">
    <property type="entry name" value="PdaC"/>
</dbReference>
<name>A0A5P3XAN4_PARBF</name>
<evidence type="ECO:0000313" key="4">
    <source>
        <dbReference type="Proteomes" id="UP000326961"/>
    </source>
</evidence>
<sequence>MDNNIECKINNSCVGEYLLKKETEFLKYEITYPKILIYPKYIYHNDYNKEIIQSINAIIYNDIIKFKNNLEKESLNYKEIYEKGDVKFKYEGYSNFDVTYDKNNLISIPVEFYEFTGGAHGMTYLESYNYDLDTGEKVLLNDLFKKGIDYKKIINAYIESCIKKNKELFFEGNEGFKGIKDNQEFYMTDDNLVVYFEIYEIAPYYVSIPKFNIPLKEIEQYLNLKYICIQ</sequence>
<feature type="domain" description="DUF3298" evidence="1">
    <location>
        <begin position="141"/>
        <end position="215"/>
    </location>
</feature>
<dbReference type="Proteomes" id="UP000326961">
    <property type="component" value="Chromosome"/>
</dbReference>
<accession>A0A5P3XAN4</accession>
<gene>
    <name evidence="3" type="ORF">D4A35_02040</name>
</gene>
<dbReference type="Pfam" id="PF13739">
    <property type="entry name" value="PdaC"/>
    <property type="match status" value="1"/>
</dbReference>
<dbReference type="EMBL" id="CP032452">
    <property type="protein sequence ID" value="QEZ67772.1"/>
    <property type="molecule type" value="Genomic_DNA"/>
</dbReference>
<dbReference type="Gene3D" id="3.30.565.40">
    <property type="entry name" value="Fervidobacterium nodosum Rt17-B1 like"/>
    <property type="match status" value="1"/>
</dbReference>
<organism evidence="3 4">
    <name type="scientific">Paraclostridium bifermentans</name>
    <name type="common">Clostridium bifermentans</name>
    <dbReference type="NCBI Taxonomy" id="1490"/>
    <lineage>
        <taxon>Bacteria</taxon>
        <taxon>Bacillati</taxon>
        <taxon>Bacillota</taxon>
        <taxon>Clostridia</taxon>
        <taxon>Peptostreptococcales</taxon>
        <taxon>Peptostreptococcaceae</taxon>
        <taxon>Paraclostridium</taxon>
    </lineage>
</organism>